<keyword evidence="3" id="KW-1185">Reference proteome</keyword>
<feature type="region of interest" description="Disordered" evidence="1">
    <location>
        <begin position="1"/>
        <end position="41"/>
    </location>
</feature>
<dbReference type="EMBL" id="CP001276">
    <property type="protein sequence ID" value="ACM07218.1"/>
    <property type="molecule type" value="Genomic_DNA"/>
</dbReference>
<reference evidence="2 3" key="1">
    <citation type="journal article" date="2009" name="PLoS ONE">
        <title>Complete genome sequence of the aerobic CO-oxidizing thermophile Thermomicrobium roseum.</title>
        <authorList>
            <person name="Wu D."/>
            <person name="Raymond J."/>
            <person name="Wu M."/>
            <person name="Chatterji S."/>
            <person name="Ren Q."/>
            <person name="Graham J.E."/>
            <person name="Bryant D.A."/>
            <person name="Robb F."/>
            <person name="Colman A."/>
            <person name="Tallon L.J."/>
            <person name="Badger J.H."/>
            <person name="Madupu R."/>
            <person name="Ward N.L."/>
            <person name="Eisen J.A."/>
        </authorList>
    </citation>
    <scope>NUCLEOTIDE SEQUENCE [LARGE SCALE GENOMIC DNA]</scope>
    <source>
        <strain evidence="3">ATCC 27502 / DSM 5159 / P-2</strain>
        <plasmid evidence="2">unnamed</plasmid>
    </source>
</reference>
<dbReference type="Proteomes" id="UP000000447">
    <property type="component" value="Plasmid unnamed"/>
</dbReference>
<sequence>MVYPWEARRRGALSGDHPRRTERCLATLPADDDSVPGHQRS</sequence>
<dbReference type="HOGENOM" id="CLU_3277987_0_0_0"/>
<evidence type="ECO:0000313" key="2">
    <source>
        <dbReference type="EMBL" id="ACM07218.1"/>
    </source>
</evidence>
<evidence type="ECO:0000256" key="1">
    <source>
        <dbReference type="SAM" id="MobiDB-lite"/>
    </source>
</evidence>
<organism evidence="2 3">
    <name type="scientific">Thermomicrobium roseum (strain ATCC 27502 / DSM 5159 / P-2)</name>
    <dbReference type="NCBI Taxonomy" id="309801"/>
    <lineage>
        <taxon>Bacteria</taxon>
        <taxon>Pseudomonadati</taxon>
        <taxon>Thermomicrobiota</taxon>
        <taxon>Thermomicrobia</taxon>
        <taxon>Thermomicrobiales</taxon>
        <taxon>Thermomicrobiaceae</taxon>
        <taxon>Thermomicrobium</taxon>
    </lineage>
</organism>
<keyword evidence="2" id="KW-0614">Plasmid</keyword>
<gene>
    <name evidence="2" type="ordered locus">trd_A0903</name>
</gene>
<evidence type="ECO:0000313" key="3">
    <source>
        <dbReference type="Proteomes" id="UP000000447"/>
    </source>
</evidence>
<dbReference type="AlphaFoldDB" id="B9L539"/>
<dbReference type="KEGG" id="tro:trd_A0903"/>
<accession>B9L539</accession>
<geneLocation type="plasmid" evidence="3">
    <name>Tros</name>
</geneLocation>
<proteinExistence type="predicted"/>
<protein>
    <submittedName>
        <fullName evidence="2">Uncharacterized protein</fullName>
    </submittedName>
</protein>
<name>B9L539_THERP</name>